<dbReference type="InterPro" id="IPR001680">
    <property type="entry name" value="WD40_rpt"/>
</dbReference>
<dbReference type="GO" id="GO:1990234">
    <property type="term" value="C:transferase complex"/>
    <property type="evidence" value="ECO:0007669"/>
    <property type="project" value="UniProtKB-ARBA"/>
</dbReference>
<feature type="region of interest" description="Disordered" evidence="4">
    <location>
        <begin position="1034"/>
        <end position="1064"/>
    </location>
</feature>
<organism evidence="6 7">
    <name type="scientific">Piloderma croceum (strain F 1598)</name>
    <dbReference type="NCBI Taxonomy" id="765440"/>
    <lineage>
        <taxon>Eukaryota</taxon>
        <taxon>Fungi</taxon>
        <taxon>Dikarya</taxon>
        <taxon>Basidiomycota</taxon>
        <taxon>Agaricomycotina</taxon>
        <taxon>Agaricomycetes</taxon>
        <taxon>Agaricomycetidae</taxon>
        <taxon>Atheliales</taxon>
        <taxon>Atheliaceae</taxon>
        <taxon>Piloderma</taxon>
    </lineage>
</organism>
<dbReference type="Gene3D" id="2.130.10.10">
    <property type="entry name" value="YVTN repeat-like/Quinoprotein amine dehydrogenase"/>
    <property type="match status" value="4"/>
</dbReference>
<dbReference type="InterPro" id="IPR036322">
    <property type="entry name" value="WD40_repeat_dom_sf"/>
</dbReference>
<dbReference type="InterPro" id="IPR011047">
    <property type="entry name" value="Quinoprotein_ADH-like_sf"/>
</dbReference>
<evidence type="ECO:0000313" key="6">
    <source>
        <dbReference type="EMBL" id="KIM86608.1"/>
    </source>
</evidence>
<feature type="repeat" description="WD" evidence="3">
    <location>
        <begin position="679"/>
        <end position="720"/>
    </location>
</feature>
<evidence type="ECO:0000259" key="5">
    <source>
        <dbReference type="Pfam" id="PF24883"/>
    </source>
</evidence>
<dbReference type="PRINTS" id="PR00320">
    <property type="entry name" value="GPROTEINBRPT"/>
</dbReference>
<evidence type="ECO:0000256" key="1">
    <source>
        <dbReference type="ARBA" id="ARBA00022574"/>
    </source>
</evidence>
<feature type="repeat" description="WD" evidence="3">
    <location>
        <begin position="636"/>
        <end position="677"/>
    </location>
</feature>
<feature type="repeat" description="WD" evidence="3">
    <location>
        <begin position="936"/>
        <end position="972"/>
    </location>
</feature>
<keyword evidence="7" id="KW-1185">Reference proteome</keyword>
<protein>
    <recommendedName>
        <fullName evidence="5">Nephrocystin 3-like N-terminal domain-containing protein</fullName>
    </recommendedName>
</protein>
<dbReference type="Pfam" id="PF24883">
    <property type="entry name" value="NPHP3_N"/>
    <property type="match status" value="1"/>
</dbReference>
<dbReference type="SUPFAM" id="SSF50978">
    <property type="entry name" value="WD40 repeat-like"/>
    <property type="match status" value="1"/>
</dbReference>
<dbReference type="GO" id="GO:0005634">
    <property type="term" value="C:nucleus"/>
    <property type="evidence" value="ECO:0007669"/>
    <property type="project" value="TreeGrafter"/>
</dbReference>
<feature type="domain" description="Nephrocystin 3-like N-terminal" evidence="5">
    <location>
        <begin position="62"/>
        <end position="221"/>
    </location>
</feature>
<name>A0A0C3BJT7_PILCF</name>
<evidence type="ECO:0000256" key="2">
    <source>
        <dbReference type="ARBA" id="ARBA00022737"/>
    </source>
</evidence>
<dbReference type="EMBL" id="KN832981">
    <property type="protein sequence ID" value="KIM86608.1"/>
    <property type="molecule type" value="Genomic_DNA"/>
</dbReference>
<gene>
    <name evidence="6" type="ORF">PILCRDRAFT_309458</name>
</gene>
<dbReference type="AlphaFoldDB" id="A0A0C3BJT7"/>
<feature type="repeat" description="WD" evidence="3">
    <location>
        <begin position="765"/>
        <end position="806"/>
    </location>
</feature>
<dbReference type="SUPFAM" id="SSF52540">
    <property type="entry name" value="P-loop containing nucleoside triphosphate hydrolases"/>
    <property type="match status" value="1"/>
</dbReference>
<dbReference type="STRING" id="765440.A0A0C3BJT7"/>
<dbReference type="InParanoid" id="A0A0C3BJT7"/>
<reference evidence="7" key="2">
    <citation type="submission" date="2015-01" db="EMBL/GenBank/DDBJ databases">
        <title>Evolutionary Origins and Diversification of the Mycorrhizal Mutualists.</title>
        <authorList>
            <consortium name="DOE Joint Genome Institute"/>
            <consortium name="Mycorrhizal Genomics Consortium"/>
            <person name="Kohler A."/>
            <person name="Kuo A."/>
            <person name="Nagy L.G."/>
            <person name="Floudas D."/>
            <person name="Copeland A."/>
            <person name="Barry K.W."/>
            <person name="Cichocki N."/>
            <person name="Veneault-Fourrey C."/>
            <person name="LaButti K."/>
            <person name="Lindquist E.A."/>
            <person name="Lipzen A."/>
            <person name="Lundell T."/>
            <person name="Morin E."/>
            <person name="Murat C."/>
            <person name="Riley R."/>
            <person name="Ohm R."/>
            <person name="Sun H."/>
            <person name="Tunlid A."/>
            <person name="Henrissat B."/>
            <person name="Grigoriev I.V."/>
            <person name="Hibbett D.S."/>
            <person name="Martin F."/>
        </authorList>
    </citation>
    <scope>NUCLEOTIDE SEQUENCE [LARGE SCALE GENOMIC DNA]</scope>
    <source>
        <strain evidence="7">F 1598</strain>
    </source>
</reference>
<evidence type="ECO:0000256" key="4">
    <source>
        <dbReference type="SAM" id="MobiDB-lite"/>
    </source>
</evidence>
<dbReference type="InterPro" id="IPR027417">
    <property type="entry name" value="P-loop_NTPase"/>
</dbReference>
<dbReference type="SUPFAM" id="SSF50998">
    <property type="entry name" value="Quinoprotein alcohol dehydrogenase-like"/>
    <property type="match status" value="1"/>
</dbReference>
<feature type="repeat" description="WD" evidence="3">
    <location>
        <begin position="593"/>
        <end position="634"/>
    </location>
</feature>
<keyword evidence="1 3" id="KW-0853">WD repeat</keyword>
<dbReference type="HOGENOM" id="CLU_000288_6_23_1"/>
<feature type="repeat" description="WD" evidence="3">
    <location>
        <begin position="553"/>
        <end position="591"/>
    </location>
</feature>
<keyword evidence="2" id="KW-0677">Repeat</keyword>
<feature type="repeat" description="WD" evidence="3">
    <location>
        <begin position="888"/>
        <end position="929"/>
    </location>
</feature>
<dbReference type="OrthoDB" id="163438at2759"/>
<feature type="compositionally biased region" description="Basic and acidic residues" evidence="4">
    <location>
        <begin position="1045"/>
        <end position="1055"/>
    </location>
</feature>
<accession>A0A0C3BJT7</accession>
<proteinExistence type="predicted"/>
<sequence>MLAGISLRYYLTPPPQTRVVEEGKRQFVSQTLSKRVVSNTAYDDQGKFPCDEDTRIDILADIRNWVHDISGSGQRFLWLTGDPGSGKSAITASIARESKDENILWAQFFINRSLGNTTNPASYFPSIAHQLADRSPEVALAMHDALKEKPSLVDDISQLQAGKLFVDSLKTASLTDCSKPVVVIIDALDETDTTRLRTTAEIFSQALTHLPCNVKVFISSRAEDDIRKPFSHVFHVDRVKHIHLDTSAESSIQDVSTYLERNVGKIVKRNELSVVEWPGKERMRRLCDRASGLFIWAVTVVKFIQDHVEEYGKECLEDILNELGEKGMEDINVLYGTILQLTHKNQKDPWAFRRLVGCIIVLQQPLCLKDIITLLDLRKNTSHQAVHIEHRVRRLRTVLVAGVDEINGETVPRLHRSFFEYVISKRADTRFRVDEARSHAEIALQCLRLLVSLAKKPGGTEANGRFPPLLRYACQFWTAHLPPATPAGVALTGKLKLIELQELLQYPSNDRFQLVSNHVAIPTDGKKVMSSLNNFVYLHDVKNDVSINFCICHTEGVHTVAFSPDGKKFVSGSEDHTLRLWDASTSQTIGSPFVGHSAMVASVAFSPDGGEIVSGSLDDTLRLWDVSTGRTIGSPFVGHSDWVISVAFSPDGQKILSGSEDCTLRLWSASTGQTIGSPFRGHSHYVTSVAFSPDGEKIVSGSEDHTLRIWDASTGQTIGTPFKGHSHYVRSVAFSPDGEKIVSGSEDHTLRLWDASTGQTIGSPFVGHSTRVISVAFSPDGKKIVSGSGDHTLRLWDASTGLTIGSPFKGHSQYVASVTFSPDGKKVLSGSGDRACCLWDVESGQPIPIKGHHGAICISPRNQIVSAFVDSTIHVCYAHAGQSIRSLLKSTTAETISLTSSPNGRQFAAASLDGSVHLWDADSHKLIASYGMDCINEMSSIIFSSDGKQLMTFSIDGTAHIWDATSGRLLESSQPLKKPSSIVLHSEGDKPHLRWFPVDNPDFGHWAYIDSTLIRRDRDGLLTIMDMSDIEREWNPSPNVGDPALPEHPDVDESKNIPVSSNTTNIHGDQYNVYNYVRGEQHNIYN</sequence>
<dbReference type="InterPro" id="IPR015943">
    <property type="entry name" value="WD40/YVTN_repeat-like_dom_sf"/>
</dbReference>
<evidence type="ECO:0000256" key="3">
    <source>
        <dbReference type="PROSITE-ProRule" id="PRU00221"/>
    </source>
</evidence>
<feature type="repeat" description="WD" evidence="3">
    <location>
        <begin position="808"/>
        <end position="849"/>
    </location>
</feature>
<dbReference type="PROSITE" id="PS50082">
    <property type="entry name" value="WD_REPEATS_2"/>
    <property type="match status" value="9"/>
</dbReference>
<dbReference type="Pfam" id="PF00400">
    <property type="entry name" value="WD40"/>
    <property type="match status" value="9"/>
</dbReference>
<dbReference type="PROSITE" id="PS00678">
    <property type="entry name" value="WD_REPEATS_1"/>
    <property type="match status" value="5"/>
</dbReference>
<evidence type="ECO:0000313" key="7">
    <source>
        <dbReference type="Proteomes" id="UP000054166"/>
    </source>
</evidence>
<dbReference type="Gene3D" id="3.40.50.300">
    <property type="entry name" value="P-loop containing nucleotide triphosphate hydrolases"/>
    <property type="match status" value="1"/>
</dbReference>
<dbReference type="InterPro" id="IPR020472">
    <property type="entry name" value="WD40_PAC1"/>
</dbReference>
<dbReference type="InterPro" id="IPR056884">
    <property type="entry name" value="NPHP3-like_N"/>
</dbReference>
<dbReference type="PROSITE" id="PS50294">
    <property type="entry name" value="WD_REPEATS_REGION"/>
    <property type="match status" value="8"/>
</dbReference>
<dbReference type="PANTHER" id="PTHR22847">
    <property type="entry name" value="WD40 REPEAT PROTEIN"/>
    <property type="match status" value="1"/>
</dbReference>
<dbReference type="SMART" id="SM00320">
    <property type="entry name" value="WD40"/>
    <property type="match status" value="10"/>
</dbReference>
<reference evidence="6 7" key="1">
    <citation type="submission" date="2014-04" db="EMBL/GenBank/DDBJ databases">
        <authorList>
            <consortium name="DOE Joint Genome Institute"/>
            <person name="Kuo A."/>
            <person name="Tarkka M."/>
            <person name="Buscot F."/>
            <person name="Kohler A."/>
            <person name="Nagy L.G."/>
            <person name="Floudas D."/>
            <person name="Copeland A."/>
            <person name="Barry K.W."/>
            <person name="Cichocki N."/>
            <person name="Veneault-Fourrey C."/>
            <person name="LaButti K."/>
            <person name="Lindquist E.A."/>
            <person name="Lipzen A."/>
            <person name="Lundell T."/>
            <person name="Morin E."/>
            <person name="Murat C."/>
            <person name="Sun H."/>
            <person name="Tunlid A."/>
            <person name="Henrissat B."/>
            <person name="Grigoriev I.V."/>
            <person name="Hibbett D.S."/>
            <person name="Martin F."/>
            <person name="Nordberg H.P."/>
            <person name="Cantor M.N."/>
            <person name="Hua S.X."/>
        </authorList>
    </citation>
    <scope>NUCLEOTIDE SEQUENCE [LARGE SCALE GENOMIC DNA]</scope>
    <source>
        <strain evidence="6 7">F 1598</strain>
    </source>
</reference>
<dbReference type="CDD" id="cd00200">
    <property type="entry name" value="WD40"/>
    <property type="match status" value="1"/>
</dbReference>
<dbReference type="PANTHER" id="PTHR22847:SF637">
    <property type="entry name" value="WD REPEAT DOMAIN 5B"/>
    <property type="match status" value="1"/>
</dbReference>
<dbReference type="InterPro" id="IPR019775">
    <property type="entry name" value="WD40_repeat_CS"/>
</dbReference>
<dbReference type="Proteomes" id="UP000054166">
    <property type="component" value="Unassembled WGS sequence"/>
</dbReference>
<feature type="repeat" description="WD" evidence="3">
    <location>
        <begin position="722"/>
        <end position="763"/>
    </location>
</feature>